<reference evidence="1 2" key="1">
    <citation type="journal article" date="2016" name="Front. Microbiol.">
        <title>Microevolution Analysis of Bacillus coahuilensis Unveils Differences in Phosphorus Acquisition Strategies and Their Regulation.</title>
        <authorList>
            <person name="Gomez-Lunar Z."/>
            <person name="Hernandez-Gonzalez I."/>
            <person name="Rodriguez-Torres M.D."/>
            <person name="Souza V."/>
            <person name="Olmedo-Alvarez G."/>
        </authorList>
    </citation>
    <scope>NUCLEOTIDE SEQUENCE [LARGE SCALE GENOMIC DNA]</scope>
    <source>
        <strain evidence="2">p1.1.43</strain>
    </source>
</reference>
<dbReference type="RefSeq" id="WP_059283083.1">
    <property type="nucleotide sequence ID" value="NZ_LDYG01000031.1"/>
</dbReference>
<dbReference type="InterPro" id="IPR024562">
    <property type="entry name" value="YqhG"/>
</dbReference>
<name>A0A147K7B6_9BACI</name>
<accession>A0A147K7B6</accession>
<dbReference type="STRING" id="1150625.Q75_09825"/>
<keyword evidence="2" id="KW-1185">Reference proteome</keyword>
<evidence type="ECO:0000313" key="1">
    <source>
        <dbReference type="EMBL" id="KUP05957.1"/>
    </source>
</evidence>
<sequence>MQQAEIYEFLEEYFNNNQCEIVDRSPGHLKVQLTIDMDKELMNRPFYWHYLEKTGGIPNPASITFITNKEKAPEGLKGEFIHFGSPRLHQLFQSTKKLAGFVRLYEKTPVMPNKQTSLFPWLLVNIKISYECDQKKDSFRSYGLNLINGGMKEDFFDRLLTKELHATIPDFTFTLTPIIKPKSGVSRILNSISDELRQEEHEWATEARKRWDEDLSLLDAFYSEVDELPESYHIEKEALKEQYEPRISLEIVNGGIIYLS</sequence>
<proteinExistence type="predicted"/>
<organism evidence="1 2">
    <name type="scientific">Bacillus coahuilensis p1.1.43</name>
    <dbReference type="NCBI Taxonomy" id="1150625"/>
    <lineage>
        <taxon>Bacteria</taxon>
        <taxon>Bacillati</taxon>
        <taxon>Bacillota</taxon>
        <taxon>Bacilli</taxon>
        <taxon>Bacillales</taxon>
        <taxon>Bacillaceae</taxon>
        <taxon>Bacillus</taxon>
    </lineage>
</organism>
<evidence type="ECO:0000313" key="2">
    <source>
        <dbReference type="Proteomes" id="UP000074108"/>
    </source>
</evidence>
<gene>
    <name evidence="1" type="ORF">Q75_09825</name>
</gene>
<dbReference type="Proteomes" id="UP000074108">
    <property type="component" value="Unassembled WGS sequence"/>
</dbReference>
<dbReference type="Pfam" id="PF11079">
    <property type="entry name" value="YqhG"/>
    <property type="match status" value="1"/>
</dbReference>
<dbReference type="OrthoDB" id="2433584at2"/>
<dbReference type="AlphaFoldDB" id="A0A147K7B6"/>
<protein>
    <submittedName>
        <fullName evidence="1">Uncharacterized protein</fullName>
    </submittedName>
</protein>
<comment type="caution">
    <text evidence="1">The sequence shown here is derived from an EMBL/GenBank/DDBJ whole genome shotgun (WGS) entry which is preliminary data.</text>
</comment>
<dbReference type="EMBL" id="LDYG01000031">
    <property type="protein sequence ID" value="KUP05957.1"/>
    <property type="molecule type" value="Genomic_DNA"/>
</dbReference>
<dbReference type="PATRIC" id="fig|1150625.3.peg.2096"/>